<evidence type="ECO:0000256" key="1">
    <source>
        <dbReference type="SAM" id="MobiDB-lite"/>
    </source>
</evidence>
<dbReference type="GO" id="GO:0006264">
    <property type="term" value="P:mitochondrial DNA replication"/>
    <property type="evidence" value="ECO:0007669"/>
    <property type="project" value="TreeGrafter"/>
</dbReference>
<protein>
    <recommendedName>
        <fullName evidence="2">Anticodon-binding domain-containing protein</fullName>
    </recommendedName>
</protein>
<gene>
    <name evidence="3" type="ORF">V1264_011602</name>
</gene>
<keyword evidence="4" id="KW-1185">Reference proteome</keyword>
<organism evidence="3 4">
    <name type="scientific">Littorina saxatilis</name>
    <dbReference type="NCBI Taxonomy" id="31220"/>
    <lineage>
        <taxon>Eukaryota</taxon>
        <taxon>Metazoa</taxon>
        <taxon>Spiralia</taxon>
        <taxon>Lophotrochozoa</taxon>
        <taxon>Mollusca</taxon>
        <taxon>Gastropoda</taxon>
        <taxon>Caenogastropoda</taxon>
        <taxon>Littorinimorpha</taxon>
        <taxon>Littorinoidea</taxon>
        <taxon>Littorinidae</taxon>
        <taxon>Littorina</taxon>
    </lineage>
</organism>
<feature type="compositionally biased region" description="Low complexity" evidence="1">
    <location>
        <begin position="186"/>
        <end position="197"/>
    </location>
</feature>
<dbReference type="PANTHER" id="PTHR10745">
    <property type="entry name" value="GLYCYL-TRNA SYNTHETASE/DNA POLYMERASE SUBUNIT GAMMA-2"/>
    <property type="match status" value="1"/>
</dbReference>
<evidence type="ECO:0000313" key="4">
    <source>
        <dbReference type="Proteomes" id="UP001374579"/>
    </source>
</evidence>
<dbReference type="Pfam" id="PF03129">
    <property type="entry name" value="HGTP_anticodon"/>
    <property type="match status" value="1"/>
</dbReference>
<comment type="caution">
    <text evidence="3">The sequence shown here is derived from an EMBL/GenBank/DDBJ whole genome shotgun (WGS) entry which is preliminary data.</text>
</comment>
<dbReference type="GO" id="GO:0005739">
    <property type="term" value="C:mitochondrion"/>
    <property type="evidence" value="ECO:0007669"/>
    <property type="project" value="TreeGrafter"/>
</dbReference>
<dbReference type="InterPro" id="IPR036621">
    <property type="entry name" value="Anticodon-bd_dom_sf"/>
</dbReference>
<feature type="region of interest" description="Disordered" evidence="1">
    <location>
        <begin position="186"/>
        <end position="206"/>
    </location>
</feature>
<dbReference type="AlphaFoldDB" id="A0AAN9BVC6"/>
<evidence type="ECO:0000313" key="3">
    <source>
        <dbReference type="EMBL" id="KAK7112094.1"/>
    </source>
</evidence>
<dbReference type="Gene3D" id="3.40.50.800">
    <property type="entry name" value="Anticodon-binding domain"/>
    <property type="match status" value="1"/>
</dbReference>
<accession>A0AAN9BVC6</accession>
<dbReference type="Proteomes" id="UP001374579">
    <property type="component" value="Unassembled WGS sequence"/>
</dbReference>
<dbReference type="Gene3D" id="3.30.930.10">
    <property type="entry name" value="Bira Bifunctional Protein, Domain 2"/>
    <property type="match status" value="1"/>
</dbReference>
<dbReference type="SUPFAM" id="SSF55681">
    <property type="entry name" value="Class II aaRS and biotin synthetases"/>
    <property type="match status" value="1"/>
</dbReference>
<dbReference type="InterPro" id="IPR004154">
    <property type="entry name" value="Anticodon-bd"/>
</dbReference>
<evidence type="ECO:0000259" key="2">
    <source>
        <dbReference type="Pfam" id="PF03129"/>
    </source>
</evidence>
<feature type="domain" description="Anticodon-binding" evidence="2">
    <location>
        <begin position="320"/>
        <end position="399"/>
    </location>
</feature>
<dbReference type="SUPFAM" id="SSF52954">
    <property type="entry name" value="Class II aaRS ABD-related"/>
    <property type="match status" value="1"/>
</dbReference>
<dbReference type="InterPro" id="IPR045864">
    <property type="entry name" value="aa-tRNA-synth_II/BPL/LPL"/>
</dbReference>
<sequence length="409" mass="45762">MGDPRVRRFLQLLVNRGFVEESLININGSQKKLFRFGPLGSLLRRNILKQWWDAVVLEQPNAFCVENTPLVPVDELLMPDKTSEKLHLLKGTSLRSSLSHDCSAAYLSALKLTNGQLPVSVASSGQCFHGTADEIGSNADGDKLLKNGLSETQLLLQNYSPPVNVAQVFDYWLRSRLRWWRQFSSNPSKFNSSTSSDSKSKTSEESSSQAAINYSFPWGAEAVETICNHGDIAVRQLEATSGVSHQGKYHQKTFYPHLIECQTSIEQCMAVFLTDAYREHEVKRKGATKNQEDVRLALHLHPLLSPYQVTMSVTGSRLREVRVLAEHVAKELRDAGISVFTSPPNSDSMESQYRRNDELGVPYTVVMSDQTLDTGVITVRGRDTRLKQQQHVSKLQSILLQSIGAQDLT</sequence>
<reference evidence="3 4" key="1">
    <citation type="submission" date="2024-02" db="EMBL/GenBank/DDBJ databases">
        <title>Chromosome-scale genome assembly of the rough periwinkle Littorina saxatilis.</title>
        <authorList>
            <person name="De Jode A."/>
            <person name="Faria R."/>
            <person name="Formenti G."/>
            <person name="Sims Y."/>
            <person name="Smith T.P."/>
            <person name="Tracey A."/>
            <person name="Wood J.M.D."/>
            <person name="Zagrodzka Z.B."/>
            <person name="Johannesson K."/>
            <person name="Butlin R.K."/>
            <person name="Leder E.H."/>
        </authorList>
    </citation>
    <scope>NUCLEOTIDE SEQUENCE [LARGE SCALE GENOMIC DNA]</scope>
    <source>
        <strain evidence="3">Snail1</strain>
        <tissue evidence="3">Muscle</tissue>
    </source>
</reference>
<proteinExistence type="predicted"/>
<dbReference type="EMBL" id="JBAMIC010000002">
    <property type="protein sequence ID" value="KAK7112094.1"/>
    <property type="molecule type" value="Genomic_DNA"/>
</dbReference>
<dbReference type="PANTHER" id="PTHR10745:SF8">
    <property type="entry name" value="DNA POLYMERASE SUBUNIT GAMMA-2, MITOCHONDRIAL"/>
    <property type="match status" value="1"/>
</dbReference>
<dbReference type="InterPro" id="IPR027031">
    <property type="entry name" value="Gly-tRNA_synthase/POLG2"/>
</dbReference>
<name>A0AAN9BVC6_9CAEN</name>